<keyword evidence="1" id="KW-0472">Membrane</keyword>
<feature type="transmembrane region" description="Helical" evidence="1">
    <location>
        <begin position="20"/>
        <end position="41"/>
    </location>
</feature>
<keyword evidence="4" id="KW-1185">Reference proteome</keyword>
<dbReference type="AlphaFoldDB" id="A0A4R2RES7"/>
<evidence type="ECO:0000313" key="3">
    <source>
        <dbReference type="EMBL" id="TCP60908.1"/>
    </source>
</evidence>
<gene>
    <name evidence="3" type="ORF">EV663_10783</name>
</gene>
<keyword evidence="1" id="KW-1133">Transmembrane helix</keyword>
<evidence type="ECO:0000313" key="4">
    <source>
        <dbReference type="Proteomes" id="UP000295050"/>
    </source>
</evidence>
<proteinExistence type="predicted"/>
<organism evidence="3 4">
    <name type="scientific">Rhodovulum bhavnagarense</name>
    <dbReference type="NCBI Taxonomy" id="992286"/>
    <lineage>
        <taxon>Bacteria</taxon>
        <taxon>Pseudomonadati</taxon>
        <taxon>Pseudomonadota</taxon>
        <taxon>Alphaproteobacteria</taxon>
        <taxon>Rhodobacterales</taxon>
        <taxon>Paracoccaceae</taxon>
        <taxon>Rhodovulum</taxon>
    </lineage>
</organism>
<keyword evidence="1" id="KW-0812">Transmembrane</keyword>
<evidence type="ECO:0000259" key="2">
    <source>
        <dbReference type="Pfam" id="PF07811"/>
    </source>
</evidence>
<reference evidence="3 4" key="1">
    <citation type="submission" date="2019-03" db="EMBL/GenBank/DDBJ databases">
        <title>Genomic Encyclopedia of Type Strains, Phase IV (KMG-IV): sequencing the most valuable type-strain genomes for metagenomic binning, comparative biology and taxonomic classification.</title>
        <authorList>
            <person name="Goeker M."/>
        </authorList>
    </citation>
    <scope>NUCLEOTIDE SEQUENCE [LARGE SCALE GENOMIC DNA]</scope>
    <source>
        <strain evidence="3 4">DSM 24766</strain>
    </source>
</reference>
<feature type="domain" description="TadE-like" evidence="2">
    <location>
        <begin position="14"/>
        <end position="46"/>
    </location>
</feature>
<comment type="caution">
    <text evidence="3">The sequence shown here is derived from an EMBL/GenBank/DDBJ whole genome shotgun (WGS) entry which is preliminary data.</text>
</comment>
<dbReference type="Proteomes" id="UP000295050">
    <property type="component" value="Unassembled WGS sequence"/>
</dbReference>
<dbReference type="InterPro" id="IPR012495">
    <property type="entry name" value="TadE-like_dom"/>
</dbReference>
<protein>
    <submittedName>
        <fullName evidence="3">TadE-like protein</fullName>
    </submittedName>
</protein>
<dbReference type="EMBL" id="SLXU01000007">
    <property type="protein sequence ID" value="TCP60908.1"/>
    <property type="molecule type" value="Genomic_DNA"/>
</dbReference>
<evidence type="ECO:0000256" key="1">
    <source>
        <dbReference type="SAM" id="Phobius"/>
    </source>
</evidence>
<sequence length="135" mass="14018">MNEGPPRLLQGQAGTAAVEFALVLAPFLILCFGVFEVGRAVSISSDLGRLSDIAMREFYLGNLGAADDDATVEAALTPLLQAAFTGPGPDGLTVNCTTGSDTRVLELSYSFGFISRLFDGAPGIPLSAVRSLPLP</sequence>
<dbReference type="Pfam" id="PF07811">
    <property type="entry name" value="TadE"/>
    <property type="match status" value="1"/>
</dbReference>
<accession>A0A4R2RES7</accession>
<name>A0A4R2RES7_9RHOB</name>